<name>A0ABQ6J168_9GAMM</name>
<proteinExistence type="predicted"/>
<evidence type="ECO:0008006" key="3">
    <source>
        <dbReference type="Google" id="ProtNLM"/>
    </source>
</evidence>
<organism evidence="1 2">
    <name type="scientific">Shewanella glacialipiscicola</name>
    <dbReference type="NCBI Taxonomy" id="614069"/>
    <lineage>
        <taxon>Bacteria</taxon>
        <taxon>Pseudomonadati</taxon>
        <taxon>Pseudomonadota</taxon>
        <taxon>Gammaproteobacteria</taxon>
        <taxon>Alteromonadales</taxon>
        <taxon>Shewanellaceae</taxon>
        <taxon>Shewanella</taxon>
    </lineage>
</organism>
<comment type="caution">
    <text evidence="1">The sequence shown here is derived from an EMBL/GenBank/DDBJ whole genome shotgun (WGS) entry which is preliminary data.</text>
</comment>
<reference evidence="2" key="1">
    <citation type="journal article" date="2019" name="Int. J. Syst. Evol. Microbiol.">
        <title>The Global Catalogue of Microorganisms (GCM) 10K type strain sequencing project: providing services to taxonomists for standard genome sequencing and annotation.</title>
        <authorList>
            <consortium name="The Broad Institute Genomics Platform"/>
            <consortium name="The Broad Institute Genome Sequencing Center for Infectious Disease"/>
            <person name="Wu L."/>
            <person name="Ma J."/>
        </authorList>
    </citation>
    <scope>NUCLEOTIDE SEQUENCE [LARGE SCALE GENOMIC DNA]</scope>
    <source>
        <strain evidence="2">NBRC 102030</strain>
    </source>
</reference>
<dbReference type="EMBL" id="BSUY01000001">
    <property type="protein sequence ID" value="GMA81309.1"/>
    <property type="molecule type" value="Genomic_DNA"/>
</dbReference>
<sequence>MQLLLSWFNGYDNALTDSKITINGVYMKRKAISNTAARRRTLLKVRHRRILNRQKLFFTFIQSQD</sequence>
<accession>A0ABQ6J168</accession>
<dbReference type="Proteomes" id="UP001157046">
    <property type="component" value="Unassembled WGS sequence"/>
</dbReference>
<keyword evidence="2" id="KW-1185">Reference proteome</keyword>
<evidence type="ECO:0000313" key="2">
    <source>
        <dbReference type="Proteomes" id="UP001157046"/>
    </source>
</evidence>
<evidence type="ECO:0000313" key="1">
    <source>
        <dbReference type="EMBL" id="GMA81309.1"/>
    </source>
</evidence>
<gene>
    <name evidence="1" type="ORF">GCM10025855_08420</name>
</gene>
<protein>
    <recommendedName>
        <fullName evidence="3">Transposase</fullName>
    </recommendedName>
</protein>